<keyword evidence="3" id="KW-1185">Reference proteome</keyword>
<evidence type="ECO:0000313" key="2">
    <source>
        <dbReference type="EMBL" id="KZX15120.1"/>
    </source>
</evidence>
<dbReference type="RefSeq" id="WP_066971616.1">
    <property type="nucleotide sequence ID" value="NZ_LWMT01000108.1"/>
</dbReference>
<keyword evidence="1" id="KW-0812">Transmembrane</keyword>
<keyword evidence="1" id="KW-1133">Transmembrane helix</keyword>
<reference evidence="2 3" key="1">
    <citation type="submission" date="2016-04" db="EMBL/GenBank/DDBJ databases">
        <title>Genome sequence of Methanobrevibacter filiformis DSM 11501.</title>
        <authorList>
            <person name="Poehlein A."/>
            <person name="Seedorf H."/>
            <person name="Daniel R."/>
        </authorList>
    </citation>
    <scope>NUCLEOTIDE SEQUENCE [LARGE SCALE GENOMIC DNA]</scope>
    <source>
        <strain evidence="2 3">DSM 11501</strain>
    </source>
</reference>
<dbReference type="STRING" id="55758.MBFIL_07210"/>
<name>A0A166D1Z7_9EURY</name>
<protein>
    <recommendedName>
        <fullName evidence="4">Class III signal peptide</fullName>
    </recommendedName>
</protein>
<dbReference type="PATRIC" id="fig|55758.3.peg.805"/>
<sequence>MFFNDETGQLSMEFIILIGFVLVLVILAVNVINTENELNTAISGARNGVMEGISINSLAIYPKTTYDGYAVNNSFLTYPKSIKLLKIEQINQGFDSNYNKTKIQLKIYVSSSYNILNRADKESIGDRINFNARKSIATIFKTTNLSNALYNPAFSNNYRFTTANVQWV</sequence>
<proteinExistence type="predicted"/>
<evidence type="ECO:0000256" key="1">
    <source>
        <dbReference type="SAM" id="Phobius"/>
    </source>
</evidence>
<accession>A0A166D1Z7</accession>
<feature type="transmembrane region" description="Helical" evidence="1">
    <location>
        <begin position="12"/>
        <end position="32"/>
    </location>
</feature>
<comment type="caution">
    <text evidence="2">The sequence shown here is derived from an EMBL/GenBank/DDBJ whole genome shotgun (WGS) entry which is preliminary data.</text>
</comment>
<evidence type="ECO:0000313" key="3">
    <source>
        <dbReference type="Proteomes" id="UP000077066"/>
    </source>
</evidence>
<keyword evidence="1" id="KW-0472">Membrane</keyword>
<dbReference type="OrthoDB" id="82453at2157"/>
<evidence type="ECO:0008006" key="4">
    <source>
        <dbReference type="Google" id="ProtNLM"/>
    </source>
</evidence>
<organism evidence="2 3">
    <name type="scientific">Methanobrevibacter filiformis</name>
    <dbReference type="NCBI Taxonomy" id="55758"/>
    <lineage>
        <taxon>Archaea</taxon>
        <taxon>Methanobacteriati</taxon>
        <taxon>Methanobacteriota</taxon>
        <taxon>Methanomada group</taxon>
        <taxon>Methanobacteria</taxon>
        <taxon>Methanobacteriales</taxon>
        <taxon>Methanobacteriaceae</taxon>
        <taxon>Methanobrevibacter</taxon>
    </lineage>
</organism>
<dbReference type="AlphaFoldDB" id="A0A166D1Z7"/>
<dbReference type="EMBL" id="LWMT01000108">
    <property type="protein sequence ID" value="KZX15120.1"/>
    <property type="molecule type" value="Genomic_DNA"/>
</dbReference>
<gene>
    <name evidence="2" type="ORF">MBFIL_07210</name>
</gene>
<dbReference type="Proteomes" id="UP000077066">
    <property type="component" value="Unassembled WGS sequence"/>
</dbReference>